<dbReference type="InterPro" id="IPR050204">
    <property type="entry name" value="AraC_XylS_family_regulators"/>
</dbReference>
<dbReference type="Gene3D" id="1.10.10.60">
    <property type="entry name" value="Homeodomain-like"/>
    <property type="match status" value="2"/>
</dbReference>
<sequence length="276" mass="31420">MQTTESSWVREFPNKRFETYLHSQAFTAHQREFHIIAFLKQGKIQLHHRERANWLNAGDCVFIPAGEIHAFSSVTQVPSLVRFHYIDTLDFIHAAQGCVAPKISHIANTKNVVFEHTDFLFKELEIPIPKSAYAHWLAYLTSSLCRYFGQRLIVSDRDLTRLTGAKTHIQNNLGCPFSLEEVASQFCFDKYELSRKFKQVFGVSLFQHIHASRIVLGKALLGSGVTIAEVALELGYSDQSHFTRFFKRFVGISPSIWVQLARSAPLTPPLPTKMPA</sequence>
<evidence type="ECO:0000313" key="6">
    <source>
        <dbReference type="EMBL" id="RPJ65832.1"/>
    </source>
</evidence>
<keyword evidence="2" id="KW-0238">DNA-binding</keyword>
<evidence type="ECO:0000256" key="4">
    <source>
        <dbReference type="ARBA" id="ARBA00023163"/>
    </source>
</evidence>
<evidence type="ECO:0000256" key="3">
    <source>
        <dbReference type="ARBA" id="ARBA00023159"/>
    </source>
</evidence>
<dbReference type="AlphaFoldDB" id="A0A3N5XY53"/>
<dbReference type="OrthoDB" id="6592899at2"/>
<dbReference type="InterPro" id="IPR020449">
    <property type="entry name" value="Tscrpt_reg_AraC-type_HTH"/>
</dbReference>
<dbReference type="InterPro" id="IPR018060">
    <property type="entry name" value="HTH_AraC"/>
</dbReference>
<dbReference type="InterPro" id="IPR003313">
    <property type="entry name" value="AraC-bd"/>
</dbReference>
<dbReference type="Proteomes" id="UP000275281">
    <property type="component" value="Unassembled WGS sequence"/>
</dbReference>
<dbReference type="GO" id="GO:0003700">
    <property type="term" value="F:DNA-binding transcription factor activity"/>
    <property type="evidence" value="ECO:0007669"/>
    <property type="project" value="InterPro"/>
</dbReference>
<protein>
    <submittedName>
        <fullName evidence="6">AraC family transcriptional regulator</fullName>
    </submittedName>
</protein>
<dbReference type="Gene3D" id="2.60.120.10">
    <property type="entry name" value="Jelly Rolls"/>
    <property type="match status" value="1"/>
</dbReference>
<evidence type="ECO:0000256" key="2">
    <source>
        <dbReference type="ARBA" id="ARBA00023125"/>
    </source>
</evidence>
<organism evidence="6 7">
    <name type="scientific">Alteromonas sediminis</name>
    <dbReference type="NCBI Taxonomy" id="2259342"/>
    <lineage>
        <taxon>Bacteria</taxon>
        <taxon>Pseudomonadati</taxon>
        <taxon>Pseudomonadota</taxon>
        <taxon>Gammaproteobacteria</taxon>
        <taxon>Alteromonadales</taxon>
        <taxon>Alteromonadaceae</taxon>
        <taxon>Alteromonas/Salinimonas group</taxon>
        <taxon>Alteromonas</taxon>
    </lineage>
</organism>
<dbReference type="InterPro" id="IPR018062">
    <property type="entry name" value="HTH_AraC-typ_CS"/>
</dbReference>
<dbReference type="InterPro" id="IPR009057">
    <property type="entry name" value="Homeodomain-like_sf"/>
</dbReference>
<keyword evidence="3" id="KW-0010">Activator</keyword>
<dbReference type="EMBL" id="RPOK01000004">
    <property type="protein sequence ID" value="RPJ65832.1"/>
    <property type="molecule type" value="Genomic_DNA"/>
</dbReference>
<accession>A0A3N5XY53</accession>
<dbReference type="SUPFAM" id="SSF46689">
    <property type="entry name" value="Homeodomain-like"/>
    <property type="match status" value="2"/>
</dbReference>
<dbReference type="Pfam" id="PF02311">
    <property type="entry name" value="AraC_binding"/>
    <property type="match status" value="1"/>
</dbReference>
<dbReference type="PANTHER" id="PTHR46796">
    <property type="entry name" value="HTH-TYPE TRANSCRIPTIONAL ACTIVATOR RHAS-RELATED"/>
    <property type="match status" value="1"/>
</dbReference>
<dbReference type="PROSITE" id="PS00041">
    <property type="entry name" value="HTH_ARAC_FAMILY_1"/>
    <property type="match status" value="1"/>
</dbReference>
<dbReference type="InterPro" id="IPR037923">
    <property type="entry name" value="HTH-like"/>
</dbReference>
<dbReference type="SMART" id="SM00342">
    <property type="entry name" value="HTH_ARAC"/>
    <property type="match status" value="1"/>
</dbReference>
<dbReference type="PROSITE" id="PS01124">
    <property type="entry name" value="HTH_ARAC_FAMILY_2"/>
    <property type="match status" value="1"/>
</dbReference>
<proteinExistence type="predicted"/>
<reference evidence="6 7" key="1">
    <citation type="submission" date="2018-11" db="EMBL/GenBank/DDBJ databases">
        <authorList>
            <person name="Ye M.-Q."/>
            <person name="Du Z.-J."/>
        </authorList>
    </citation>
    <scope>NUCLEOTIDE SEQUENCE [LARGE SCALE GENOMIC DNA]</scope>
    <source>
        <strain evidence="6 7">U0105</strain>
    </source>
</reference>
<dbReference type="InterPro" id="IPR014710">
    <property type="entry name" value="RmlC-like_jellyroll"/>
</dbReference>
<keyword evidence="1" id="KW-0805">Transcription regulation</keyword>
<keyword evidence="4" id="KW-0804">Transcription</keyword>
<dbReference type="PRINTS" id="PR00032">
    <property type="entry name" value="HTHARAC"/>
</dbReference>
<name>A0A3N5XY53_9ALTE</name>
<evidence type="ECO:0000313" key="7">
    <source>
        <dbReference type="Proteomes" id="UP000275281"/>
    </source>
</evidence>
<dbReference type="SUPFAM" id="SSF51215">
    <property type="entry name" value="Regulatory protein AraC"/>
    <property type="match status" value="1"/>
</dbReference>
<feature type="domain" description="HTH araC/xylS-type" evidence="5">
    <location>
        <begin position="163"/>
        <end position="260"/>
    </location>
</feature>
<dbReference type="RefSeq" id="WP_124028463.1">
    <property type="nucleotide sequence ID" value="NZ_JBHRSN010000007.1"/>
</dbReference>
<evidence type="ECO:0000259" key="5">
    <source>
        <dbReference type="PROSITE" id="PS01124"/>
    </source>
</evidence>
<dbReference type="Pfam" id="PF12833">
    <property type="entry name" value="HTH_18"/>
    <property type="match status" value="1"/>
</dbReference>
<gene>
    <name evidence="6" type="ORF">DRW07_13555</name>
</gene>
<evidence type="ECO:0000256" key="1">
    <source>
        <dbReference type="ARBA" id="ARBA00023015"/>
    </source>
</evidence>
<keyword evidence="7" id="KW-1185">Reference proteome</keyword>
<comment type="caution">
    <text evidence="6">The sequence shown here is derived from an EMBL/GenBank/DDBJ whole genome shotgun (WGS) entry which is preliminary data.</text>
</comment>
<dbReference type="GO" id="GO:0043565">
    <property type="term" value="F:sequence-specific DNA binding"/>
    <property type="evidence" value="ECO:0007669"/>
    <property type="project" value="InterPro"/>
</dbReference>